<dbReference type="PANTHER" id="PTHR11802:SF335">
    <property type="entry name" value="SERINE CARBOXYPEPTIDASE-LIKE 18"/>
    <property type="match status" value="1"/>
</dbReference>
<keyword evidence="4" id="KW-1185">Reference proteome</keyword>
<dbReference type="EMBL" id="JBBPBK010000004">
    <property type="protein sequence ID" value="KAK9286617.1"/>
    <property type="molecule type" value="Genomic_DNA"/>
</dbReference>
<sequence length="470" mass="52457">MSSNSSICVDCACLHLLLLLLLSGYAVSTHYIVKTLPGFSGELPFKLETGYVSVGDVEFFYYFVESEGNPGADPLLIYLNGGPGCSGLNGFFYQVGPLAFNITDYTGGLPRLLYYPYAWTKTANIIFLDAPVGAGFSYATTTDAYNSSDTQSTAQTYGFIKNWLNDHPDFMANPFFIASDSYAGIIVPMLAQTIIEGNEAGEEPEVNLKGYSIGCGHTDTTMEANAKIQFAHRMALVSDGLYESAKTSCNGNYAAVDPNNAKCVEDIEAINRCIEQISVLHILEPNCAFISPKPNDEMPRRFLQANTGNSLLSSPKFRDLWCHNFNYLLSDIWTNYKSVQHALNVRPGAVKRFFRCNVSIAYTRDVKTVVAYHKNLTMAGLQVLVFNGDHDILIPNNGVEQWIKSLDLTIDSDWRPWFVGGQVAGYTRKYTNSGYRLTYATIKGAGHSPHEYKRMECFDMFHRWIHYYPL</sequence>
<name>A0AAP0RXF1_LIQFO</name>
<dbReference type="GO" id="GO:0006508">
    <property type="term" value="P:proteolysis"/>
    <property type="evidence" value="ECO:0007669"/>
    <property type="project" value="InterPro"/>
</dbReference>
<gene>
    <name evidence="3" type="ORF">L1049_015017</name>
</gene>
<dbReference type="Gene3D" id="3.40.50.12670">
    <property type="match status" value="1"/>
</dbReference>
<organism evidence="3 4">
    <name type="scientific">Liquidambar formosana</name>
    <name type="common">Formosan gum</name>
    <dbReference type="NCBI Taxonomy" id="63359"/>
    <lineage>
        <taxon>Eukaryota</taxon>
        <taxon>Viridiplantae</taxon>
        <taxon>Streptophyta</taxon>
        <taxon>Embryophyta</taxon>
        <taxon>Tracheophyta</taxon>
        <taxon>Spermatophyta</taxon>
        <taxon>Magnoliopsida</taxon>
        <taxon>eudicotyledons</taxon>
        <taxon>Gunneridae</taxon>
        <taxon>Pentapetalae</taxon>
        <taxon>Saxifragales</taxon>
        <taxon>Altingiaceae</taxon>
        <taxon>Liquidambar</taxon>
    </lineage>
</organism>
<evidence type="ECO:0000256" key="1">
    <source>
        <dbReference type="ARBA" id="ARBA00009431"/>
    </source>
</evidence>
<dbReference type="FunFam" id="3.40.50.1820:FF:000072">
    <property type="entry name" value="Serine carboxypeptidase-like 19"/>
    <property type="match status" value="1"/>
</dbReference>
<comment type="similarity">
    <text evidence="1">Belongs to the peptidase S10 family.</text>
</comment>
<dbReference type="InterPro" id="IPR001563">
    <property type="entry name" value="Peptidase_S10"/>
</dbReference>
<accession>A0AAP0RXF1</accession>
<dbReference type="GO" id="GO:0016747">
    <property type="term" value="F:acyltransferase activity, transferring groups other than amino-acyl groups"/>
    <property type="evidence" value="ECO:0007669"/>
    <property type="project" value="TreeGrafter"/>
</dbReference>
<evidence type="ECO:0000313" key="4">
    <source>
        <dbReference type="Proteomes" id="UP001415857"/>
    </source>
</evidence>
<reference evidence="3 4" key="1">
    <citation type="journal article" date="2024" name="Plant J.">
        <title>Genome sequences and population genomics reveal climatic adaptation and genomic divergence between two closely related sweetgum species.</title>
        <authorList>
            <person name="Xu W.Q."/>
            <person name="Ren C.Q."/>
            <person name="Zhang X.Y."/>
            <person name="Comes H.P."/>
            <person name="Liu X.H."/>
            <person name="Li Y.G."/>
            <person name="Kettle C.J."/>
            <person name="Jalonen R."/>
            <person name="Gaisberger H."/>
            <person name="Ma Y.Z."/>
            <person name="Qiu Y.X."/>
        </authorList>
    </citation>
    <scope>NUCLEOTIDE SEQUENCE [LARGE SCALE GENOMIC DNA]</scope>
    <source>
        <strain evidence="3">Hangzhou</strain>
    </source>
</reference>
<dbReference type="Gene3D" id="3.40.50.1820">
    <property type="entry name" value="alpha/beta hydrolase"/>
    <property type="match status" value="1"/>
</dbReference>
<keyword evidence="2" id="KW-0732">Signal</keyword>
<dbReference type="GO" id="GO:0019748">
    <property type="term" value="P:secondary metabolic process"/>
    <property type="evidence" value="ECO:0007669"/>
    <property type="project" value="TreeGrafter"/>
</dbReference>
<dbReference type="GO" id="GO:0004185">
    <property type="term" value="F:serine-type carboxypeptidase activity"/>
    <property type="evidence" value="ECO:0007669"/>
    <property type="project" value="InterPro"/>
</dbReference>
<dbReference type="PANTHER" id="PTHR11802">
    <property type="entry name" value="SERINE PROTEASE FAMILY S10 SERINE CARBOXYPEPTIDASE"/>
    <property type="match status" value="1"/>
</dbReference>
<dbReference type="SUPFAM" id="SSF53474">
    <property type="entry name" value="alpha/beta-Hydrolases"/>
    <property type="match status" value="1"/>
</dbReference>
<dbReference type="Proteomes" id="UP001415857">
    <property type="component" value="Unassembled WGS sequence"/>
</dbReference>
<evidence type="ECO:0000313" key="3">
    <source>
        <dbReference type="EMBL" id="KAK9286617.1"/>
    </source>
</evidence>
<dbReference type="Pfam" id="PF00450">
    <property type="entry name" value="Peptidase_S10"/>
    <property type="match status" value="1"/>
</dbReference>
<feature type="signal peptide" evidence="2">
    <location>
        <begin position="1"/>
        <end position="28"/>
    </location>
</feature>
<feature type="chain" id="PRO_5042969457" description="Serine carboxypeptidase-like 18" evidence="2">
    <location>
        <begin position="29"/>
        <end position="470"/>
    </location>
</feature>
<dbReference type="PRINTS" id="PR00724">
    <property type="entry name" value="CRBOXYPTASEC"/>
</dbReference>
<proteinExistence type="inferred from homology"/>
<protein>
    <recommendedName>
        <fullName evidence="5">Serine carboxypeptidase-like 18</fullName>
    </recommendedName>
</protein>
<evidence type="ECO:0000256" key="2">
    <source>
        <dbReference type="SAM" id="SignalP"/>
    </source>
</evidence>
<dbReference type="AlphaFoldDB" id="A0AAP0RXF1"/>
<evidence type="ECO:0008006" key="5">
    <source>
        <dbReference type="Google" id="ProtNLM"/>
    </source>
</evidence>
<dbReference type="FunFam" id="3.40.50.12670:FF:000002">
    <property type="entry name" value="Carboxypeptidase"/>
    <property type="match status" value="1"/>
</dbReference>
<dbReference type="InterPro" id="IPR029058">
    <property type="entry name" value="AB_hydrolase_fold"/>
</dbReference>
<comment type="caution">
    <text evidence="3">The sequence shown here is derived from an EMBL/GenBank/DDBJ whole genome shotgun (WGS) entry which is preliminary data.</text>
</comment>